<dbReference type="GO" id="GO:0032301">
    <property type="term" value="C:MutSalpha complex"/>
    <property type="evidence" value="ECO:0007669"/>
    <property type="project" value="TreeGrafter"/>
</dbReference>
<keyword evidence="8" id="KW-1185">Reference proteome</keyword>
<reference evidence="7 8" key="1">
    <citation type="journal article" date="2016" name="BMC Genomics">
        <title>Comparative genomics reveals Cyclospora cayetanensis possesses coccidia-like metabolism and invasion components but unique surface antigens.</title>
        <authorList>
            <person name="Liu S."/>
            <person name="Wang L."/>
            <person name="Zheng H."/>
            <person name="Xu Z."/>
            <person name="Roellig D.M."/>
            <person name="Li N."/>
            <person name="Frace M.A."/>
            <person name="Tang K."/>
            <person name="Arrowood M.J."/>
            <person name="Moss D.M."/>
            <person name="Zhang L."/>
            <person name="Feng Y."/>
            <person name="Xiao L."/>
        </authorList>
    </citation>
    <scope>NUCLEOTIDE SEQUENCE [LARGE SCALE GENOMIC DNA]</scope>
    <source>
        <strain evidence="7 8">CHN_HEN01</strain>
    </source>
</reference>
<dbReference type="VEuPathDB" id="ToxoDB:LOC34624139"/>
<dbReference type="GO" id="GO:0030983">
    <property type="term" value="F:mismatched DNA binding"/>
    <property type="evidence" value="ECO:0007669"/>
    <property type="project" value="InterPro"/>
</dbReference>
<evidence type="ECO:0000256" key="2">
    <source>
        <dbReference type="ARBA" id="ARBA00022741"/>
    </source>
</evidence>
<dbReference type="GO" id="GO:0006312">
    <property type="term" value="P:mitotic recombination"/>
    <property type="evidence" value="ECO:0007669"/>
    <property type="project" value="TreeGrafter"/>
</dbReference>
<dbReference type="Gene3D" id="1.10.1420.10">
    <property type="match status" value="2"/>
</dbReference>
<dbReference type="Pfam" id="PF00488">
    <property type="entry name" value="MutS_V"/>
    <property type="match status" value="1"/>
</dbReference>
<dbReference type="EMBL" id="JROU02001025">
    <property type="protein sequence ID" value="OEH77651.1"/>
    <property type="molecule type" value="Genomic_DNA"/>
</dbReference>
<sequence>MQLEVLERTPQLAVCATQEVFRRDVFQRHFKHVAELDRLSTKLHRIHAAVQAAKEGASTKPPSSARLGVGVEDLVKLYDCVVECNSLLGPLGSYAGPCAATVRTEIHDKLHAIVCAFAPFIQLVEHSIDLEEAKKGSYIISQRFDPRMGEALKRRDALLCKLQAERQAAEELLDLPRRREGDAVKLIEDPTLGFALRVVKRDQPAVLGRKKEFQQVRLNKNEMLFTTNRVKLLAAKHREVCEEYQQLQSTLVEKATQVAATYWPLTEQLAELLGTIDVLGAFAAVALNAPAVYVRPRMEPEGSELRLEACRHALLEVQGVQQSSVIANSCIMNAENARLHVITGPNMGGKSTYIRQVALCVFLAQMGSFVPCVSCTLPVFKQIMCRVGASDLQLRGVSTFLAEMVEASAILRTAGPQSLVIVDELGRGTSTYEGFGLAWGIAKDLVERARCFTLFATHFLELSALEGAVQGVRNYHVKAAVCKEKQRITFLYNLQEGHADQSYGIHVAQFAGLPDAITQRAVTMSQQLEAAEKREKRRSVGALVGADAGRDCALKKLKGLVTSAFAAETPEVFSETVRKEASDIRNCLRELEHYAQTQVASA</sequence>
<dbReference type="GO" id="GO:0140664">
    <property type="term" value="F:ATP-dependent DNA damage sensor activity"/>
    <property type="evidence" value="ECO:0007669"/>
    <property type="project" value="InterPro"/>
</dbReference>
<dbReference type="PROSITE" id="PS00486">
    <property type="entry name" value="DNA_MISMATCH_REPAIR_2"/>
    <property type="match status" value="1"/>
</dbReference>
<dbReference type="InterPro" id="IPR000432">
    <property type="entry name" value="DNA_mismatch_repair_MutS_C"/>
</dbReference>
<gene>
    <name evidence="7" type="ORF">cyc_08403</name>
</gene>
<evidence type="ECO:0000256" key="1">
    <source>
        <dbReference type="ARBA" id="ARBA00006271"/>
    </source>
</evidence>
<dbReference type="SUPFAM" id="SSF52540">
    <property type="entry name" value="P-loop containing nucleoside triphosphate hydrolases"/>
    <property type="match status" value="1"/>
</dbReference>
<name>A0A1D3D2I5_9EIME</name>
<keyword evidence="5" id="KW-0234">DNA repair</keyword>
<keyword evidence="3" id="KW-0067">ATP-binding</keyword>
<dbReference type="InterPro" id="IPR011184">
    <property type="entry name" value="DNA_mismatch_repair_Msh2"/>
</dbReference>
<dbReference type="VEuPathDB" id="ToxoDB:cyc_08403"/>
<evidence type="ECO:0000256" key="5">
    <source>
        <dbReference type="ARBA" id="ARBA00023204"/>
    </source>
</evidence>
<keyword evidence="2" id="KW-0547">Nucleotide-binding</keyword>
<evidence type="ECO:0000256" key="3">
    <source>
        <dbReference type="ARBA" id="ARBA00022840"/>
    </source>
</evidence>
<dbReference type="PANTHER" id="PTHR11361:SF35">
    <property type="entry name" value="DNA MISMATCH REPAIR PROTEIN MSH2"/>
    <property type="match status" value="1"/>
</dbReference>
<feature type="domain" description="DNA mismatch repair proteins mutS family" evidence="6">
    <location>
        <begin position="418"/>
        <end position="434"/>
    </location>
</feature>
<dbReference type="PIRSF" id="PIRSF005813">
    <property type="entry name" value="MSH2"/>
    <property type="match status" value="1"/>
</dbReference>
<protein>
    <submittedName>
        <fullName evidence="7">DNA mismatch repair protein</fullName>
    </submittedName>
</protein>
<evidence type="ECO:0000259" key="6">
    <source>
        <dbReference type="PROSITE" id="PS00486"/>
    </source>
</evidence>
<dbReference type="PANTHER" id="PTHR11361">
    <property type="entry name" value="DNA MISMATCH REPAIR PROTEIN MUTS FAMILY MEMBER"/>
    <property type="match status" value="1"/>
</dbReference>
<dbReference type="GO" id="GO:0006298">
    <property type="term" value="P:mismatch repair"/>
    <property type="evidence" value="ECO:0007669"/>
    <property type="project" value="InterPro"/>
</dbReference>
<evidence type="ECO:0000313" key="7">
    <source>
        <dbReference type="EMBL" id="OEH77651.1"/>
    </source>
</evidence>
<dbReference type="FunCoup" id="A0A1D3D2I5">
    <property type="interactions" value="349"/>
</dbReference>
<dbReference type="InterPro" id="IPR027417">
    <property type="entry name" value="P-loop_NTPase"/>
</dbReference>
<evidence type="ECO:0000256" key="4">
    <source>
        <dbReference type="ARBA" id="ARBA00023125"/>
    </source>
</evidence>
<dbReference type="Proteomes" id="UP000095192">
    <property type="component" value="Unassembled WGS sequence"/>
</dbReference>
<accession>A0A1D3D2I5</accession>
<dbReference type="SMART" id="SM00533">
    <property type="entry name" value="MUTSd"/>
    <property type="match status" value="1"/>
</dbReference>
<dbReference type="GO" id="GO:0005524">
    <property type="term" value="F:ATP binding"/>
    <property type="evidence" value="ECO:0007669"/>
    <property type="project" value="UniProtKB-KW"/>
</dbReference>
<proteinExistence type="inferred from homology"/>
<organism evidence="7 8">
    <name type="scientific">Cyclospora cayetanensis</name>
    <dbReference type="NCBI Taxonomy" id="88456"/>
    <lineage>
        <taxon>Eukaryota</taxon>
        <taxon>Sar</taxon>
        <taxon>Alveolata</taxon>
        <taxon>Apicomplexa</taxon>
        <taxon>Conoidasida</taxon>
        <taxon>Coccidia</taxon>
        <taxon>Eucoccidiorida</taxon>
        <taxon>Eimeriorina</taxon>
        <taxon>Eimeriidae</taxon>
        <taxon>Cyclospora</taxon>
    </lineage>
</organism>
<evidence type="ECO:0000313" key="8">
    <source>
        <dbReference type="Proteomes" id="UP000095192"/>
    </source>
</evidence>
<keyword evidence="4" id="KW-0238">DNA-binding</keyword>
<dbReference type="InterPro" id="IPR036187">
    <property type="entry name" value="DNA_mismatch_repair_MutS_sf"/>
</dbReference>
<comment type="similarity">
    <text evidence="1">Belongs to the DNA mismatch repair MutS family.</text>
</comment>
<dbReference type="SMART" id="SM00534">
    <property type="entry name" value="MUTSac"/>
    <property type="match status" value="1"/>
</dbReference>
<comment type="caution">
    <text evidence="7">The sequence shown here is derived from an EMBL/GenBank/DDBJ whole genome shotgun (WGS) entry which is preliminary data.</text>
</comment>
<dbReference type="Gene3D" id="3.40.50.300">
    <property type="entry name" value="P-loop containing nucleotide triphosphate hydrolases"/>
    <property type="match status" value="1"/>
</dbReference>
<dbReference type="SUPFAM" id="SSF48334">
    <property type="entry name" value="DNA repair protein MutS, domain III"/>
    <property type="match status" value="1"/>
</dbReference>
<dbReference type="InParanoid" id="A0A1D3D2I5"/>
<dbReference type="InterPro" id="IPR045076">
    <property type="entry name" value="MutS"/>
</dbReference>
<dbReference type="AlphaFoldDB" id="A0A1D3D2I5"/>
<dbReference type="InterPro" id="IPR007696">
    <property type="entry name" value="DNA_mismatch_repair_MutS_core"/>
</dbReference>
<keyword evidence="5" id="KW-0227">DNA damage</keyword>